<dbReference type="AlphaFoldDB" id="A0AAE4GCY8"/>
<organism evidence="1">
    <name type="scientific">Herbaspirillum huttiense subsp. nephrolepidis</name>
    <dbReference type="NCBI Taxonomy" id="3075126"/>
    <lineage>
        <taxon>Bacteria</taxon>
        <taxon>Pseudomonadati</taxon>
        <taxon>Pseudomonadota</taxon>
        <taxon>Betaproteobacteria</taxon>
        <taxon>Burkholderiales</taxon>
        <taxon>Oxalobacteraceae</taxon>
        <taxon>Herbaspirillum</taxon>
    </lineage>
</organism>
<protein>
    <submittedName>
        <fullName evidence="1">Type II toxin-antitoxin system RelE/ParE family toxin</fullName>
    </submittedName>
</protein>
<dbReference type="InterPro" id="IPR009241">
    <property type="entry name" value="HigB-like"/>
</dbReference>
<dbReference type="Pfam" id="PF05973">
    <property type="entry name" value="Gp49"/>
    <property type="match status" value="1"/>
</dbReference>
<evidence type="ECO:0000313" key="1">
    <source>
        <dbReference type="EMBL" id="MDT0339765.1"/>
    </source>
</evidence>
<dbReference type="EMBL" id="JAVRAA010000015">
    <property type="protein sequence ID" value="MDT0339765.1"/>
    <property type="molecule type" value="Genomic_DNA"/>
</dbReference>
<sequence length="107" mass="12487">MWHLDLLPQAHAELLGLPADLQARFLRIAEMLERFGPHAVGMPHVRPIEGKLWEMRLTGRDRIARALYVSVSQRRLVVLHVFVKKTQKTDRHAIETALTRMKRMEND</sequence>
<reference evidence="1" key="1">
    <citation type="submission" date="2023-02" db="EMBL/GenBank/DDBJ databases">
        <title>Description of Herbaspirillum huttiense subsp. nephrolepsisexaltata and Herbaspirillum huttiense subsp. lycopersicon.</title>
        <authorList>
            <person name="Poudel M."/>
            <person name="Sharma A."/>
            <person name="Goss E."/>
            <person name="Tapia J.H."/>
            <person name="Harmon C.M."/>
            <person name="Jones J.B."/>
        </authorList>
    </citation>
    <scope>NUCLEOTIDE SEQUENCE</scope>
    <source>
        <strain evidence="1">NC40101</strain>
    </source>
</reference>
<name>A0AAE4GCY8_9BURK</name>
<dbReference type="RefSeq" id="WP_209533423.1">
    <property type="nucleotide sequence ID" value="NZ_JAVLSM010000003.1"/>
</dbReference>
<accession>A0AAE4GCY8</accession>
<proteinExistence type="predicted"/>
<comment type="caution">
    <text evidence="1">The sequence shown here is derived from an EMBL/GenBank/DDBJ whole genome shotgun (WGS) entry which is preliminary data.</text>
</comment>
<gene>
    <name evidence="1" type="ORF">RJN63_23250</name>
</gene>